<dbReference type="GO" id="GO:0005886">
    <property type="term" value="C:plasma membrane"/>
    <property type="evidence" value="ECO:0007669"/>
    <property type="project" value="UniProtKB-SubCell"/>
</dbReference>
<feature type="transmembrane region" description="Helical" evidence="6">
    <location>
        <begin position="371"/>
        <end position="390"/>
    </location>
</feature>
<dbReference type="PANTHER" id="PTHR23546:SF1">
    <property type="entry name" value="MEMBRANE PROTEIN"/>
    <property type="match status" value="1"/>
</dbReference>
<evidence type="ECO:0000256" key="2">
    <source>
        <dbReference type="ARBA" id="ARBA00022448"/>
    </source>
</evidence>
<evidence type="ECO:0000259" key="7">
    <source>
        <dbReference type="PROSITE" id="PS50850"/>
    </source>
</evidence>
<dbReference type="InterPro" id="IPR011701">
    <property type="entry name" value="MFS"/>
</dbReference>
<dbReference type="InterPro" id="IPR036259">
    <property type="entry name" value="MFS_trans_sf"/>
</dbReference>
<dbReference type="SUPFAM" id="SSF103473">
    <property type="entry name" value="MFS general substrate transporter"/>
    <property type="match status" value="1"/>
</dbReference>
<feature type="transmembrane region" description="Helical" evidence="6">
    <location>
        <begin position="7"/>
        <end position="26"/>
    </location>
</feature>
<evidence type="ECO:0000256" key="3">
    <source>
        <dbReference type="ARBA" id="ARBA00022692"/>
    </source>
</evidence>
<feature type="transmembrane region" description="Helical" evidence="6">
    <location>
        <begin position="70"/>
        <end position="92"/>
    </location>
</feature>
<feature type="transmembrane region" description="Helical" evidence="6">
    <location>
        <begin position="287"/>
        <end position="306"/>
    </location>
</feature>
<dbReference type="PRINTS" id="PR01035">
    <property type="entry name" value="TCRTETA"/>
</dbReference>
<evidence type="ECO:0000313" key="9">
    <source>
        <dbReference type="Proteomes" id="UP000184476"/>
    </source>
</evidence>
<feature type="domain" description="Major facilitator superfamily (MFS) profile" evidence="7">
    <location>
        <begin position="4"/>
        <end position="394"/>
    </location>
</feature>
<evidence type="ECO:0000256" key="6">
    <source>
        <dbReference type="SAM" id="Phobius"/>
    </source>
</evidence>
<evidence type="ECO:0000256" key="4">
    <source>
        <dbReference type="ARBA" id="ARBA00022989"/>
    </source>
</evidence>
<dbReference type="Pfam" id="PF07690">
    <property type="entry name" value="MFS_1"/>
    <property type="match status" value="1"/>
</dbReference>
<protein>
    <submittedName>
        <fullName evidence="8">Predicted arabinose efflux permease, MFS family</fullName>
    </submittedName>
</protein>
<proteinExistence type="predicted"/>
<accession>A0A1M4X5R0</accession>
<dbReference type="AlphaFoldDB" id="A0A1M4X5R0"/>
<dbReference type="InterPro" id="IPR001958">
    <property type="entry name" value="Tet-R_TetA/multi-R_MdtG-like"/>
</dbReference>
<feature type="transmembrane region" description="Helical" evidence="6">
    <location>
        <begin position="38"/>
        <end position="58"/>
    </location>
</feature>
<evidence type="ECO:0000313" key="8">
    <source>
        <dbReference type="EMBL" id="SHE88854.1"/>
    </source>
</evidence>
<dbReference type="InterPro" id="IPR020846">
    <property type="entry name" value="MFS_dom"/>
</dbReference>
<keyword evidence="9" id="KW-1185">Reference proteome</keyword>
<dbReference type="PROSITE" id="PS50850">
    <property type="entry name" value="MFS"/>
    <property type="match status" value="1"/>
</dbReference>
<evidence type="ECO:0000256" key="5">
    <source>
        <dbReference type="ARBA" id="ARBA00023136"/>
    </source>
</evidence>
<dbReference type="Gene3D" id="1.20.1250.20">
    <property type="entry name" value="MFS general substrate transporter like domains"/>
    <property type="match status" value="1"/>
</dbReference>
<dbReference type="STRING" id="112248.SAMN05444392_104141"/>
<feature type="transmembrane region" description="Helical" evidence="6">
    <location>
        <begin position="173"/>
        <end position="191"/>
    </location>
</feature>
<feature type="transmembrane region" description="Helical" evidence="6">
    <location>
        <begin position="312"/>
        <end position="334"/>
    </location>
</feature>
<dbReference type="PANTHER" id="PTHR23546">
    <property type="entry name" value="TRANSPORT PROTEIN"/>
    <property type="match status" value="1"/>
</dbReference>
<feature type="transmembrane region" description="Helical" evidence="6">
    <location>
        <begin position="143"/>
        <end position="167"/>
    </location>
</feature>
<evidence type="ECO:0000256" key="1">
    <source>
        <dbReference type="ARBA" id="ARBA00004651"/>
    </source>
</evidence>
<feature type="transmembrane region" description="Helical" evidence="6">
    <location>
        <begin position="104"/>
        <end position="122"/>
    </location>
</feature>
<dbReference type="EMBL" id="FQVL01000004">
    <property type="protein sequence ID" value="SHE88854.1"/>
    <property type="molecule type" value="Genomic_DNA"/>
</dbReference>
<keyword evidence="3 6" id="KW-0812">Transmembrane</keyword>
<feature type="transmembrane region" description="Helical" evidence="6">
    <location>
        <begin position="211"/>
        <end position="234"/>
    </location>
</feature>
<feature type="transmembrane region" description="Helical" evidence="6">
    <location>
        <begin position="254"/>
        <end position="275"/>
    </location>
</feature>
<keyword evidence="4 6" id="KW-1133">Transmembrane helix</keyword>
<organism evidence="8 9">
    <name type="scientific">Seinonella peptonophila</name>
    <dbReference type="NCBI Taxonomy" id="112248"/>
    <lineage>
        <taxon>Bacteria</taxon>
        <taxon>Bacillati</taxon>
        <taxon>Bacillota</taxon>
        <taxon>Bacilli</taxon>
        <taxon>Bacillales</taxon>
        <taxon>Thermoactinomycetaceae</taxon>
        <taxon>Seinonella</taxon>
    </lineage>
</organism>
<reference evidence="8 9" key="1">
    <citation type="submission" date="2016-11" db="EMBL/GenBank/DDBJ databases">
        <authorList>
            <person name="Jaros S."/>
            <person name="Januszkiewicz K."/>
            <person name="Wedrychowicz H."/>
        </authorList>
    </citation>
    <scope>NUCLEOTIDE SEQUENCE [LARGE SCALE GENOMIC DNA]</scope>
    <source>
        <strain evidence="8 9">DSM 44666</strain>
    </source>
</reference>
<comment type="subcellular location">
    <subcellularLocation>
        <location evidence="1">Cell membrane</location>
        <topology evidence="1">Multi-pass membrane protein</topology>
    </subcellularLocation>
</comment>
<sequence>MIHPKWIIFSSIFISWMGVAVNNPLMAPIARSMGLTEIQAGWLISITAIMSIIGSLFLGRKSDTLGRKKILLIGMTGFTITMFFFGILVQMGLSKPTLIGIEKIFLLLLLIRLIQGLFFGAIPSTGQAYMADITTGKERLSAMALIGSANGLGFVLGPMLGAFTVGFHMATPFYISAFLTAGVTIWLWISLTNKKTHIYSDENESTAKPILFSKVWLPLACSLLLTMALSILQVTSGFYIQDTLHISIKAATRYVTILITIAGISVVLTQILIVNRFRWSPITLIRIGLPIVFIGFFLISITYGIFYLIISFLLIGIGTGMALPASMSAASLMVDKTQQGKIAGMITAANAAGSIIAPLLGTYLYHFYPQSPYYTCVILLMGASLLIWTVGRKKLNISSSEVGK</sequence>
<feature type="transmembrane region" description="Helical" evidence="6">
    <location>
        <begin position="346"/>
        <end position="365"/>
    </location>
</feature>
<dbReference type="GO" id="GO:0022857">
    <property type="term" value="F:transmembrane transporter activity"/>
    <property type="evidence" value="ECO:0007669"/>
    <property type="project" value="InterPro"/>
</dbReference>
<name>A0A1M4X5R0_9BACL</name>
<gene>
    <name evidence="8" type="ORF">SAMN05444392_104141</name>
</gene>
<keyword evidence="2" id="KW-0813">Transport</keyword>
<dbReference type="Proteomes" id="UP000184476">
    <property type="component" value="Unassembled WGS sequence"/>
</dbReference>
<keyword evidence="5 6" id="KW-0472">Membrane</keyword>